<protein>
    <submittedName>
        <fullName evidence="2">Transcriptional regulator with XRE-family HTH domain</fullName>
    </submittedName>
</protein>
<dbReference type="InterPro" id="IPR010982">
    <property type="entry name" value="Lambda_DNA-bd_dom_sf"/>
</dbReference>
<reference evidence="2 3" key="1">
    <citation type="submission" date="2020-08" db="EMBL/GenBank/DDBJ databases">
        <title>Genomic Encyclopedia of Archaeal and Bacterial Type Strains, Phase II (KMG-II): from individual species to whole genera.</title>
        <authorList>
            <person name="Goeker M."/>
        </authorList>
    </citation>
    <scope>NUCLEOTIDE SEQUENCE [LARGE SCALE GENOMIC DNA]</scope>
    <source>
        <strain evidence="2 3">DSM 23288</strain>
    </source>
</reference>
<evidence type="ECO:0000313" key="2">
    <source>
        <dbReference type="EMBL" id="MBB4664575.1"/>
    </source>
</evidence>
<dbReference type="InterPro" id="IPR001387">
    <property type="entry name" value="Cro/C1-type_HTH"/>
</dbReference>
<gene>
    <name evidence="2" type="ORF">BDZ31_004190</name>
</gene>
<dbReference type="Gene3D" id="1.10.260.40">
    <property type="entry name" value="lambda repressor-like DNA-binding domains"/>
    <property type="match status" value="1"/>
</dbReference>
<keyword evidence="3" id="KW-1185">Reference proteome</keyword>
<proteinExistence type="predicted"/>
<dbReference type="SUPFAM" id="SSF47413">
    <property type="entry name" value="lambda repressor-like DNA-binding domains"/>
    <property type="match status" value="1"/>
</dbReference>
<feature type="region of interest" description="Disordered" evidence="1">
    <location>
        <begin position="22"/>
        <end position="52"/>
    </location>
</feature>
<accession>A0A840IJR3</accession>
<dbReference type="RefSeq" id="WP_183344741.1">
    <property type="nucleotide sequence ID" value="NZ_JACHNU010000008.1"/>
</dbReference>
<evidence type="ECO:0000256" key="1">
    <source>
        <dbReference type="SAM" id="MobiDB-lite"/>
    </source>
</evidence>
<dbReference type="Proteomes" id="UP000585272">
    <property type="component" value="Unassembled WGS sequence"/>
</dbReference>
<dbReference type="GO" id="GO:0003677">
    <property type="term" value="F:DNA binding"/>
    <property type="evidence" value="ECO:0007669"/>
    <property type="project" value="InterPro"/>
</dbReference>
<name>A0A840IJR3_9ACTN</name>
<evidence type="ECO:0000313" key="3">
    <source>
        <dbReference type="Proteomes" id="UP000585272"/>
    </source>
</evidence>
<dbReference type="CDD" id="cd00093">
    <property type="entry name" value="HTH_XRE"/>
    <property type="match status" value="1"/>
</dbReference>
<dbReference type="AlphaFoldDB" id="A0A840IJR3"/>
<sequence>MPRDEPFATQLRRVREARDISRSVLSHRTGSVGDPGISPSGIEALERNPDRRPTDQTILILGEALDPDPGEFPAYDLARARALFSESLSGFDTAWRNLKRLRGSFDV</sequence>
<organism evidence="2 3">
    <name type="scientific">Conexibacter arvalis</name>
    <dbReference type="NCBI Taxonomy" id="912552"/>
    <lineage>
        <taxon>Bacteria</taxon>
        <taxon>Bacillati</taxon>
        <taxon>Actinomycetota</taxon>
        <taxon>Thermoleophilia</taxon>
        <taxon>Solirubrobacterales</taxon>
        <taxon>Conexibacteraceae</taxon>
        <taxon>Conexibacter</taxon>
    </lineage>
</organism>
<comment type="caution">
    <text evidence="2">The sequence shown here is derived from an EMBL/GenBank/DDBJ whole genome shotgun (WGS) entry which is preliminary data.</text>
</comment>
<dbReference type="EMBL" id="JACHNU010000008">
    <property type="protein sequence ID" value="MBB4664575.1"/>
    <property type="molecule type" value="Genomic_DNA"/>
</dbReference>